<protein>
    <recommendedName>
        <fullName evidence="4">PHD-type domain-containing protein</fullName>
    </recommendedName>
</protein>
<evidence type="ECO:0000256" key="1">
    <source>
        <dbReference type="SAM" id="MobiDB-lite"/>
    </source>
</evidence>
<sequence length="554" mass="63024">MGKTCQICEFPINKGEKEIIKCQKCNTCIHTICERDNDVLHTDGKFYCKNHDKKRRKNAQLTEPPLPVAPSNTFPKPTTYTDNKKSKKSDKVNRKENLNHEQVLQLSQQIISLLESSVVSIPPGQSTSNDIGDEQEEESESEDGDNDDGLNEDEIGNNGRKEMQPPQNTIKKSAKRMPNRPGSNNPPGCLSKSCAQCSKRIEGAFFFCYCCRVYCHDECINGDDRMNHIEGSWCCGKCLIKWAQHVSLFNYDGEDQEVLKEKSALQADTYANMRIDDNYFEPRRISIFPGNARTSAQEPRAQIESNSNKYSTDQCNAPKNVNEGNTQNIVEMFKAFQEQQNQMMQTMFSNFALLLSQNNQQSNLNQNYKQPSRSENESFEPNTSNKNVRANIRKSEINRLARSESTAHDLDEILDEEAEIGRRRSDHGFKNEVNNNDSALIILAENQIAENKNFCLSGVSRKKRRNLISQITVTRDLNRKNQQSTSIRWTEKIGGILAILKRLQKPEGQLSTVSKKGHTNNYNKIDILNKLVLAKNIVSKLNSEDKEVINVNKI</sequence>
<reference evidence="2" key="1">
    <citation type="submission" date="2022-01" db="EMBL/GenBank/DDBJ databases">
        <authorList>
            <person name="King R."/>
        </authorList>
    </citation>
    <scope>NUCLEOTIDE SEQUENCE</scope>
</reference>
<organism evidence="2 3">
    <name type="scientific">Chironomus riparius</name>
    <dbReference type="NCBI Taxonomy" id="315576"/>
    <lineage>
        <taxon>Eukaryota</taxon>
        <taxon>Metazoa</taxon>
        <taxon>Ecdysozoa</taxon>
        <taxon>Arthropoda</taxon>
        <taxon>Hexapoda</taxon>
        <taxon>Insecta</taxon>
        <taxon>Pterygota</taxon>
        <taxon>Neoptera</taxon>
        <taxon>Endopterygota</taxon>
        <taxon>Diptera</taxon>
        <taxon>Nematocera</taxon>
        <taxon>Chironomoidea</taxon>
        <taxon>Chironomidae</taxon>
        <taxon>Chironominae</taxon>
        <taxon>Chironomus</taxon>
    </lineage>
</organism>
<name>A0A9N9WP05_9DIPT</name>
<dbReference type="SUPFAM" id="SSF57903">
    <property type="entry name" value="FYVE/PHD zinc finger"/>
    <property type="match status" value="1"/>
</dbReference>
<evidence type="ECO:0008006" key="4">
    <source>
        <dbReference type="Google" id="ProtNLM"/>
    </source>
</evidence>
<feature type="compositionally biased region" description="Polar residues" evidence="1">
    <location>
        <begin position="70"/>
        <end position="81"/>
    </location>
</feature>
<dbReference type="EMBL" id="OU895877">
    <property type="protein sequence ID" value="CAG9799382.1"/>
    <property type="molecule type" value="Genomic_DNA"/>
</dbReference>
<dbReference type="InterPro" id="IPR011011">
    <property type="entry name" value="Znf_FYVE_PHD"/>
</dbReference>
<keyword evidence="3" id="KW-1185">Reference proteome</keyword>
<evidence type="ECO:0000313" key="3">
    <source>
        <dbReference type="Proteomes" id="UP001153620"/>
    </source>
</evidence>
<reference evidence="2" key="2">
    <citation type="submission" date="2022-10" db="EMBL/GenBank/DDBJ databases">
        <authorList>
            <consortium name="ENA_rothamsted_submissions"/>
            <consortium name="culmorum"/>
            <person name="King R."/>
        </authorList>
    </citation>
    <scope>NUCLEOTIDE SEQUENCE</scope>
</reference>
<dbReference type="AlphaFoldDB" id="A0A9N9WP05"/>
<feature type="compositionally biased region" description="Basic and acidic residues" evidence="1">
    <location>
        <begin position="89"/>
        <end position="99"/>
    </location>
</feature>
<feature type="region of interest" description="Disordered" evidence="1">
    <location>
        <begin position="363"/>
        <end position="390"/>
    </location>
</feature>
<accession>A0A9N9WP05</accession>
<gene>
    <name evidence="2" type="ORF">CHIRRI_LOCUS2349</name>
</gene>
<feature type="compositionally biased region" description="Polar residues" evidence="1">
    <location>
        <begin position="368"/>
        <end position="388"/>
    </location>
</feature>
<feature type="compositionally biased region" description="Acidic residues" evidence="1">
    <location>
        <begin position="131"/>
        <end position="155"/>
    </location>
</feature>
<feature type="region of interest" description="Disordered" evidence="1">
    <location>
        <begin position="120"/>
        <end position="188"/>
    </location>
</feature>
<proteinExistence type="predicted"/>
<feature type="region of interest" description="Disordered" evidence="1">
    <location>
        <begin position="56"/>
        <end position="100"/>
    </location>
</feature>
<dbReference type="Proteomes" id="UP001153620">
    <property type="component" value="Chromosome 1"/>
</dbReference>
<feature type="region of interest" description="Disordered" evidence="1">
    <location>
        <begin position="293"/>
        <end position="323"/>
    </location>
</feature>
<evidence type="ECO:0000313" key="2">
    <source>
        <dbReference type="EMBL" id="CAG9799382.1"/>
    </source>
</evidence>